<evidence type="ECO:0000259" key="2">
    <source>
        <dbReference type="PROSITE" id="PS50011"/>
    </source>
</evidence>
<proteinExistence type="predicted"/>
<dbReference type="SMART" id="SM00220">
    <property type="entry name" value="S_TKc"/>
    <property type="match status" value="1"/>
</dbReference>
<dbReference type="EMBL" id="CAKLBY020000267">
    <property type="protein sequence ID" value="CAK7942009.1"/>
    <property type="molecule type" value="Genomic_DNA"/>
</dbReference>
<evidence type="ECO:0000256" key="1">
    <source>
        <dbReference type="SAM" id="Phobius"/>
    </source>
</evidence>
<dbReference type="Gene3D" id="3.30.200.20">
    <property type="entry name" value="Phosphorylase Kinase, domain 1"/>
    <property type="match status" value="1"/>
</dbReference>
<keyword evidence="1" id="KW-0472">Membrane</keyword>
<dbReference type="Proteomes" id="UP001162060">
    <property type="component" value="Unassembled WGS sequence"/>
</dbReference>
<dbReference type="CDD" id="cd13999">
    <property type="entry name" value="STKc_MAP3K-like"/>
    <property type="match status" value="1"/>
</dbReference>
<feature type="domain" description="Protein kinase" evidence="2">
    <location>
        <begin position="378"/>
        <end position="651"/>
    </location>
</feature>
<sequence>MTMRRRNGFRNLRSTSSRPLFDTNSFVFDGSNSDIARQLYIQHVAGKVDDQVNLAVIPAVVQRRLDPYNIVFSDLPGLVQRAVLWDSGFAVSPLNEPVQIWTLQNFTMADLAVPEEQVKTAGCTLKKCEQPNNVTGYYTQTCSGTQMLSASRCVIDTFKDDGAVGFLGAMWSKGGDPGMAPLIRLRDHSWTDPISNDSFSVYAVHTVPNALDAVWNQCPVHTKYASLTVPCHRQDMITDEVKMAMSVPSGSDWVTTWLENDFVVPSRFDTSMAVAIILAVLTMLVILAFGWYCCRHRSSRSVKTASSAYKLAGDAPQYSDAWTSKTGNRSTDRSLRLTHQSSLFSSSGDFESAGSNRTLKILLGSKCLQHKRIPYENLMLQEPISKGASGEVWICAYRGKTVAVKRLIQGSRNAETVRTFAEEIELSASLVHPNIVEFIGVAWNSLDNLAMVLEYFPRGNLQNYLHKNADLLSWARDKIQMAVAIAQALQYLHERSPAIIHRDLKCNNILLSDNLQPKLIDFGVSRGLVDITMTAGVGTPYWAAPEILEGKRYTEQADIYSFGVVLSELDTGEIPYHNAVTESGGQATSFQILQDVMAGSLRPSFSRDCPPRIRRVGLACLSLNPSDRPTTNQLIQGLEGNTVELELSPSVNVSTLAI</sequence>
<evidence type="ECO:0000313" key="4">
    <source>
        <dbReference type="Proteomes" id="UP001162060"/>
    </source>
</evidence>
<reference evidence="3" key="1">
    <citation type="submission" date="2024-01" db="EMBL/GenBank/DDBJ databases">
        <authorList>
            <person name="Webb A."/>
        </authorList>
    </citation>
    <scope>NUCLEOTIDE SEQUENCE</scope>
    <source>
        <strain evidence="3">Pm1</strain>
    </source>
</reference>
<dbReference type="PROSITE" id="PS50011">
    <property type="entry name" value="PROTEIN_KINASE_DOM"/>
    <property type="match status" value="1"/>
</dbReference>
<dbReference type="AlphaFoldDB" id="A0AAV1V4Z2"/>
<dbReference type="GO" id="GO:0005524">
    <property type="term" value="F:ATP binding"/>
    <property type="evidence" value="ECO:0007669"/>
    <property type="project" value="InterPro"/>
</dbReference>
<dbReference type="InterPro" id="IPR051681">
    <property type="entry name" value="Ser/Thr_Kinases-Pseudokinases"/>
</dbReference>
<dbReference type="Pfam" id="PF00069">
    <property type="entry name" value="Pkinase"/>
    <property type="match status" value="1"/>
</dbReference>
<dbReference type="GO" id="GO:0004674">
    <property type="term" value="F:protein serine/threonine kinase activity"/>
    <property type="evidence" value="ECO:0007669"/>
    <property type="project" value="TreeGrafter"/>
</dbReference>
<dbReference type="Gene3D" id="1.10.510.10">
    <property type="entry name" value="Transferase(Phosphotransferase) domain 1"/>
    <property type="match status" value="1"/>
</dbReference>
<keyword evidence="1" id="KW-0812">Transmembrane</keyword>
<dbReference type="PANTHER" id="PTHR44329:SF214">
    <property type="entry name" value="PROTEIN KINASE DOMAIN-CONTAINING PROTEIN"/>
    <property type="match status" value="1"/>
</dbReference>
<dbReference type="SUPFAM" id="SSF56112">
    <property type="entry name" value="Protein kinase-like (PK-like)"/>
    <property type="match status" value="1"/>
</dbReference>
<gene>
    <name evidence="3" type="ORF">PM001_LOCUS27159</name>
</gene>
<dbReference type="PANTHER" id="PTHR44329">
    <property type="entry name" value="SERINE/THREONINE-PROTEIN KINASE TNNI3K-RELATED"/>
    <property type="match status" value="1"/>
</dbReference>
<comment type="caution">
    <text evidence="3">The sequence shown here is derived from an EMBL/GenBank/DDBJ whole genome shotgun (WGS) entry which is preliminary data.</text>
</comment>
<accession>A0AAV1V4Z2</accession>
<organism evidence="3 4">
    <name type="scientific">Peronospora matthiolae</name>
    <dbReference type="NCBI Taxonomy" id="2874970"/>
    <lineage>
        <taxon>Eukaryota</taxon>
        <taxon>Sar</taxon>
        <taxon>Stramenopiles</taxon>
        <taxon>Oomycota</taxon>
        <taxon>Peronosporomycetes</taxon>
        <taxon>Peronosporales</taxon>
        <taxon>Peronosporaceae</taxon>
        <taxon>Peronospora</taxon>
    </lineage>
</organism>
<dbReference type="InterPro" id="IPR000719">
    <property type="entry name" value="Prot_kinase_dom"/>
</dbReference>
<feature type="transmembrane region" description="Helical" evidence="1">
    <location>
        <begin position="272"/>
        <end position="292"/>
    </location>
</feature>
<name>A0AAV1V4Z2_9STRA</name>
<dbReference type="InterPro" id="IPR011009">
    <property type="entry name" value="Kinase-like_dom_sf"/>
</dbReference>
<protein>
    <recommendedName>
        <fullName evidence="2">Protein kinase domain-containing protein</fullName>
    </recommendedName>
</protein>
<keyword evidence="1" id="KW-1133">Transmembrane helix</keyword>
<evidence type="ECO:0000313" key="3">
    <source>
        <dbReference type="EMBL" id="CAK7942009.1"/>
    </source>
</evidence>
<dbReference type="InterPro" id="IPR008271">
    <property type="entry name" value="Ser/Thr_kinase_AS"/>
</dbReference>
<dbReference type="PROSITE" id="PS00108">
    <property type="entry name" value="PROTEIN_KINASE_ST"/>
    <property type="match status" value="1"/>
</dbReference>